<dbReference type="InParanoid" id="G4ZWC5"/>
<organism evidence="2 3">
    <name type="scientific">Phytophthora sojae (strain P6497)</name>
    <name type="common">Soybean stem and root rot agent</name>
    <name type="synonym">Phytophthora megasperma f. sp. glycines</name>
    <dbReference type="NCBI Taxonomy" id="1094619"/>
    <lineage>
        <taxon>Eukaryota</taxon>
        <taxon>Sar</taxon>
        <taxon>Stramenopiles</taxon>
        <taxon>Oomycota</taxon>
        <taxon>Peronosporomycetes</taxon>
        <taxon>Peronosporales</taxon>
        <taxon>Peronosporaceae</taxon>
        <taxon>Phytophthora</taxon>
    </lineage>
</organism>
<keyword evidence="1" id="KW-0812">Transmembrane</keyword>
<gene>
    <name evidence="2" type="ORF">PHYSODRAFT_515931</name>
</gene>
<dbReference type="Proteomes" id="UP000002640">
    <property type="component" value="Unassembled WGS sequence"/>
</dbReference>
<sequence>IRMRMLIRERNYITTAALTSNAVCAWTFMYKSRCEKSFINTVSLLPHTYGMLLEVFSRHYVVKSGPSRRGRPRRFVSKNNVLACLLHTYTAAVELSVVPAYTHM</sequence>
<keyword evidence="1" id="KW-1133">Transmembrane helix</keyword>
<evidence type="ECO:0000256" key="1">
    <source>
        <dbReference type="SAM" id="Phobius"/>
    </source>
</evidence>
<feature type="non-terminal residue" evidence="2">
    <location>
        <position position="1"/>
    </location>
</feature>
<dbReference type="RefSeq" id="XP_009531985.1">
    <property type="nucleotide sequence ID" value="XM_009533690.1"/>
</dbReference>
<dbReference type="KEGG" id="psoj:PHYSODRAFT_515931"/>
<protein>
    <submittedName>
        <fullName evidence="2">Uncharacterized protein</fullName>
    </submittedName>
</protein>
<keyword evidence="3" id="KW-1185">Reference proteome</keyword>
<name>G4ZWC5_PHYSP</name>
<feature type="transmembrane region" description="Helical" evidence="1">
    <location>
        <begin position="81"/>
        <end position="101"/>
    </location>
</feature>
<evidence type="ECO:0000313" key="3">
    <source>
        <dbReference type="Proteomes" id="UP000002640"/>
    </source>
</evidence>
<keyword evidence="1" id="KW-0472">Membrane</keyword>
<dbReference type="EMBL" id="JH159157">
    <property type="protein sequence ID" value="EGZ11652.1"/>
    <property type="molecule type" value="Genomic_DNA"/>
</dbReference>
<evidence type="ECO:0000313" key="2">
    <source>
        <dbReference type="EMBL" id="EGZ11652.1"/>
    </source>
</evidence>
<accession>G4ZWC5</accession>
<dbReference type="AlphaFoldDB" id="G4ZWC5"/>
<proteinExistence type="predicted"/>
<reference evidence="2 3" key="1">
    <citation type="journal article" date="2006" name="Science">
        <title>Phytophthora genome sequences uncover evolutionary origins and mechanisms of pathogenesis.</title>
        <authorList>
            <person name="Tyler B.M."/>
            <person name="Tripathy S."/>
            <person name="Zhang X."/>
            <person name="Dehal P."/>
            <person name="Jiang R.H."/>
            <person name="Aerts A."/>
            <person name="Arredondo F.D."/>
            <person name="Baxter L."/>
            <person name="Bensasson D."/>
            <person name="Beynon J.L."/>
            <person name="Chapman J."/>
            <person name="Damasceno C.M."/>
            <person name="Dorrance A.E."/>
            <person name="Dou D."/>
            <person name="Dickerman A.W."/>
            <person name="Dubchak I.L."/>
            <person name="Garbelotto M."/>
            <person name="Gijzen M."/>
            <person name="Gordon S.G."/>
            <person name="Govers F."/>
            <person name="Grunwald N.J."/>
            <person name="Huang W."/>
            <person name="Ivors K.L."/>
            <person name="Jones R.W."/>
            <person name="Kamoun S."/>
            <person name="Krampis K."/>
            <person name="Lamour K.H."/>
            <person name="Lee M.K."/>
            <person name="McDonald W.H."/>
            <person name="Medina M."/>
            <person name="Meijer H.J."/>
            <person name="Nordberg E.K."/>
            <person name="Maclean D.J."/>
            <person name="Ospina-Giraldo M.D."/>
            <person name="Morris P.F."/>
            <person name="Phuntumart V."/>
            <person name="Putnam N.H."/>
            <person name="Rash S."/>
            <person name="Rose J.K."/>
            <person name="Sakihama Y."/>
            <person name="Salamov A.A."/>
            <person name="Savidor A."/>
            <person name="Scheuring C.F."/>
            <person name="Smith B.M."/>
            <person name="Sobral B.W."/>
            <person name="Terry A."/>
            <person name="Torto-Alalibo T.A."/>
            <person name="Win J."/>
            <person name="Xu Z."/>
            <person name="Zhang H."/>
            <person name="Grigoriev I.V."/>
            <person name="Rokhsar D.S."/>
            <person name="Boore J.L."/>
        </authorList>
    </citation>
    <scope>NUCLEOTIDE SEQUENCE [LARGE SCALE GENOMIC DNA]</scope>
    <source>
        <strain evidence="2 3">P6497</strain>
    </source>
</reference>
<dbReference type="GeneID" id="20659738"/>